<dbReference type="PROSITE" id="PS50109">
    <property type="entry name" value="HIS_KIN"/>
    <property type="match status" value="1"/>
</dbReference>
<dbReference type="InterPro" id="IPR003594">
    <property type="entry name" value="HATPase_dom"/>
</dbReference>
<dbReference type="CDD" id="cd06225">
    <property type="entry name" value="HAMP"/>
    <property type="match status" value="1"/>
</dbReference>
<keyword evidence="5" id="KW-0997">Cell inner membrane</keyword>
<evidence type="ECO:0000256" key="9">
    <source>
        <dbReference type="ARBA" id="ARBA00022741"/>
    </source>
</evidence>
<dbReference type="GO" id="GO:0005524">
    <property type="term" value="F:ATP binding"/>
    <property type="evidence" value="ECO:0007669"/>
    <property type="project" value="UniProtKB-KW"/>
</dbReference>
<dbReference type="InterPro" id="IPR050980">
    <property type="entry name" value="2C_sensor_his_kinase"/>
</dbReference>
<dbReference type="SMART" id="SM00304">
    <property type="entry name" value="HAMP"/>
    <property type="match status" value="1"/>
</dbReference>
<comment type="subcellular location">
    <subcellularLocation>
        <location evidence="2">Cell inner membrane</location>
        <topology evidence="2">Multi-pass membrane protein</topology>
    </subcellularLocation>
</comment>
<protein>
    <recommendedName>
        <fullName evidence="3">histidine kinase</fullName>
        <ecNumber evidence="3">2.7.13.3</ecNumber>
    </recommendedName>
</protein>
<dbReference type="InterPro" id="IPR003660">
    <property type="entry name" value="HAMP_dom"/>
</dbReference>
<dbReference type="SUPFAM" id="SSF47384">
    <property type="entry name" value="Homodimeric domain of signal transducing histidine kinase"/>
    <property type="match status" value="1"/>
</dbReference>
<evidence type="ECO:0000256" key="12">
    <source>
        <dbReference type="ARBA" id="ARBA00022989"/>
    </source>
</evidence>
<keyword evidence="12 15" id="KW-1133">Transmembrane helix</keyword>
<dbReference type="PROSITE" id="PS50885">
    <property type="entry name" value="HAMP"/>
    <property type="match status" value="1"/>
</dbReference>
<dbReference type="Pfam" id="PF00512">
    <property type="entry name" value="HisKA"/>
    <property type="match status" value="1"/>
</dbReference>
<dbReference type="SMART" id="SM00388">
    <property type="entry name" value="HisKA"/>
    <property type="match status" value="1"/>
</dbReference>
<dbReference type="PANTHER" id="PTHR44936">
    <property type="entry name" value="SENSOR PROTEIN CREC"/>
    <property type="match status" value="1"/>
</dbReference>
<name>A0A1H2U4R1_9RHOB</name>
<dbReference type="InterPro" id="IPR004358">
    <property type="entry name" value="Sig_transdc_His_kin-like_C"/>
</dbReference>
<dbReference type="InterPro" id="IPR005467">
    <property type="entry name" value="His_kinase_dom"/>
</dbReference>
<evidence type="ECO:0000313" key="19">
    <source>
        <dbReference type="Proteomes" id="UP000183076"/>
    </source>
</evidence>
<keyword evidence="14 15" id="KW-0472">Membrane</keyword>
<dbReference type="GO" id="GO:0005886">
    <property type="term" value="C:plasma membrane"/>
    <property type="evidence" value="ECO:0007669"/>
    <property type="project" value="UniProtKB-SubCell"/>
</dbReference>
<feature type="transmembrane region" description="Helical" evidence="15">
    <location>
        <begin position="176"/>
        <end position="195"/>
    </location>
</feature>
<dbReference type="Proteomes" id="UP000183076">
    <property type="component" value="Unassembled WGS sequence"/>
</dbReference>
<dbReference type="SMART" id="SM00387">
    <property type="entry name" value="HATPase_c"/>
    <property type="match status" value="1"/>
</dbReference>
<dbReference type="EC" id="2.7.13.3" evidence="3"/>
<dbReference type="Gene3D" id="3.30.565.10">
    <property type="entry name" value="Histidine kinase-like ATPase, C-terminal domain"/>
    <property type="match status" value="1"/>
</dbReference>
<evidence type="ECO:0000256" key="6">
    <source>
        <dbReference type="ARBA" id="ARBA00022553"/>
    </source>
</evidence>
<evidence type="ECO:0000256" key="4">
    <source>
        <dbReference type="ARBA" id="ARBA00022475"/>
    </source>
</evidence>
<evidence type="ECO:0000256" key="7">
    <source>
        <dbReference type="ARBA" id="ARBA00022679"/>
    </source>
</evidence>
<evidence type="ECO:0000256" key="13">
    <source>
        <dbReference type="ARBA" id="ARBA00023012"/>
    </source>
</evidence>
<comment type="catalytic activity">
    <reaction evidence="1">
        <text>ATP + protein L-histidine = ADP + protein N-phospho-L-histidine.</text>
        <dbReference type="EC" id="2.7.13.3"/>
    </reaction>
</comment>
<evidence type="ECO:0000256" key="3">
    <source>
        <dbReference type="ARBA" id="ARBA00012438"/>
    </source>
</evidence>
<dbReference type="PRINTS" id="PR00344">
    <property type="entry name" value="BCTRLSENSOR"/>
</dbReference>
<proteinExistence type="predicted"/>
<organism evidence="18 19">
    <name type="scientific">Sulfitobacter pontiacus</name>
    <dbReference type="NCBI Taxonomy" id="60137"/>
    <lineage>
        <taxon>Bacteria</taxon>
        <taxon>Pseudomonadati</taxon>
        <taxon>Pseudomonadota</taxon>
        <taxon>Alphaproteobacteria</taxon>
        <taxon>Rhodobacterales</taxon>
        <taxon>Roseobacteraceae</taxon>
        <taxon>Sulfitobacter</taxon>
    </lineage>
</organism>
<keyword evidence="11" id="KW-0067">ATP-binding</keyword>
<keyword evidence="7" id="KW-0808">Transferase</keyword>
<dbReference type="STRING" id="60137.SAMN04488041_102394"/>
<dbReference type="PANTHER" id="PTHR44936:SF5">
    <property type="entry name" value="SENSOR HISTIDINE KINASE ENVZ"/>
    <property type="match status" value="1"/>
</dbReference>
<accession>A0A1H2U4R1</accession>
<evidence type="ECO:0000313" key="18">
    <source>
        <dbReference type="EMBL" id="SDW51051.1"/>
    </source>
</evidence>
<dbReference type="Pfam" id="PF02518">
    <property type="entry name" value="HATPase_c"/>
    <property type="match status" value="1"/>
</dbReference>
<dbReference type="SUPFAM" id="SSF55874">
    <property type="entry name" value="ATPase domain of HSP90 chaperone/DNA topoisomerase II/histidine kinase"/>
    <property type="match status" value="1"/>
</dbReference>
<feature type="domain" description="Histidine kinase" evidence="16">
    <location>
        <begin position="255"/>
        <end position="456"/>
    </location>
</feature>
<gene>
    <name evidence="18" type="ORF">SAMN04488041_102394</name>
</gene>
<dbReference type="InterPro" id="IPR036097">
    <property type="entry name" value="HisK_dim/P_sf"/>
</dbReference>
<keyword evidence="8 15" id="KW-0812">Transmembrane</keyword>
<dbReference type="Gene3D" id="1.10.287.130">
    <property type="match status" value="1"/>
</dbReference>
<feature type="domain" description="HAMP" evidence="17">
    <location>
        <begin position="196"/>
        <end position="247"/>
    </location>
</feature>
<evidence type="ECO:0000256" key="10">
    <source>
        <dbReference type="ARBA" id="ARBA00022777"/>
    </source>
</evidence>
<keyword evidence="6" id="KW-0597">Phosphoprotein</keyword>
<evidence type="ECO:0000256" key="1">
    <source>
        <dbReference type="ARBA" id="ARBA00000085"/>
    </source>
</evidence>
<keyword evidence="13" id="KW-0902">Two-component regulatory system</keyword>
<dbReference type="InterPro" id="IPR003661">
    <property type="entry name" value="HisK_dim/P_dom"/>
</dbReference>
<sequence>MAFRWGRGLAKVYPMFFVWLKRYMPRGIYGRAALILLLPVVILQLVMTVIFAQRNYEGVTNQMTDTVLREVELVMQVVDDAPSAAAVPATVQDRLAALDMGVTPVSASEVPTRNRMSWYDYSGRVMVARFDEYLPSFLSLDLTRPSGVHLYVQSRFGPLDLQFERRRISAQNPHQLFVYTFSFGFVMTLISFVYLRNQLRPIKRLARAAEAFGRGRHVPYTPTGAVEVRAAGAAFVDMRARIERQIEQRTLMLSGVSHDLRTPLTRMRLGLSMIDEDDAEPLLQDVDDMQGMLDAFLDFAKGTAEGEAEPLDPHALMQTAVEDAQRAGRNVTLLPPEGDGTGTVRLRRMAILRAVDNLISNGVRYGARAEVSVLLTDKTLRIRVEDDGPGIPEDRRIEAVRPFSRLDPARNQNSGSGGVGLGLAIATDIARAHGGVLRLGSSDTLGGLRADIVIAR</sequence>
<dbReference type="InterPro" id="IPR036890">
    <property type="entry name" value="HATPase_C_sf"/>
</dbReference>
<evidence type="ECO:0000259" key="17">
    <source>
        <dbReference type="PROSITE" id="PS50885"/>
    </source>
</evidence>
<evidence type="ECO:0000259" key="16">
    <source>
        <dbReference type="PROSITE" id="PS50109"/>
    </source>
</evidence>
<evidence type="ECO:0000256" key="15">
    <source>
        <dbReference type="SAM" id="Phobius"/>
    </source>
</evidence>
<keyword evidence="9" id="KW-0547">Nucleotide-binding</keyword>
<evidence type="ECO:0000256" key="11">
    <source>
        <dbReference type="ARBA" id="ARBA00022840"/>
    </source>
</evidence>
<evidence type="ECO:0000256" key="14">
    <source>
        <dbReference type="ARBA" id="ARBA00023136"/>
    </source>
</evidence>
<dbReference type="AlphaFoldDB" id="A0A1H2U4R1"/>
<keyword evidence="10 18" id="KW-0418">Kinase</keyword>
<evidence type="ECO:0000256" key="2">
    <source>
        <dbReference type="ARBA" id="ARBA00004429"/>
    </source>
</evidence>
<dbReference type="Pfam" id="PF00672">
    <property type="entry name" value="HAMP"/>
    <property type="match status" value="1"/>
</dbReference>
<reference evidence="19" key="1">
    <citation type="submission" date="2016-10" db="EMBL/GenBank/DDBJ databases">
        <authorList>
            <person name="Varghese N."/>
            <person name="Submissions S."/>
        </authorList>
    </citation>
    <scope>NUCLEOTIDE SEQUENCE [LARGE SCALE GENOMIC DNA]</scope>
    <source>
        <strain evidence="19">DSM 10014</strain>
    </source>
</reference>
<dbReference type="EMBL" id="FNNB01000002">
    <property type="protein sequence ID" value="SDW51051.1"/>
    <property type="molecule type" value="Genomic_DNA"/>
</dbReference>
<keyword evidence="4" id="KW-1003">Cell membrane</keyword>
<dbReference type="CDD" id="cd00082">
    <property type="entry name" value="HisKA"/>
    <property type="match status" value="1"/>
</dbReference>
<evidence type="ECO:0000256" key="8">
    <source>
        <dbReference type="ARBA" id="ARBA00022692"/>
    </source>
</evidence>
<dbReference type="GO" id="GO:0000155">
    <property type="term" value="F:phosphorelay sensor kinase activity"/>
    <property type="evidence" value="ECO:0007669"/>
    <property type="project" value="InterPro"/>
</dbReference>
<evidence type="ECO:0000256" key="5">
    <source>
        <dbReference type="ARBA" id="ARBA00022519"/>
    </source>
</evidence>